<feature type="region of interest" description="Disordered" evidence="11">
    <location>
        <begin position="57"/>
        <end position="124"/>
    </location>
</feature>
<protein>
    <recommendedName>
        <fullName evidence="10">Fluoride-specific ion channel FluC</fullName>
    </recommendedName>
</protein>
<evidence type="ECO:0000256" key="9">
    <source>
        <dbReference type="ARBA" id="ARBA00049940"/>
    </source>
</evidence>
<evidence type="ECO:0000256" key="5">
    <source>
        <dbReference type="ARBA" id="ARBA00023136"/>
    </source>
</evidence>
<gene>
    <name evidence="10" type="primary">fluC</name>
    <name evidence="10" type="synonym">crcB</name>
    <name evidence="12" type="ORF">D2E24_1650</name>
</gene>
<keyword evidence="10" id="KW-0479">Metal-binding</keyword>
<comment type="catalytic activity">
    <reaction evidence="8">
        <text>fluoride(in) = fluoride(out)</text>
        <dbReference type="Rhea" id="RHEA:76159"/>
        <dbReference type="ChEBI" id="CHEBI:17051"/>
    </reaction>
    <physiologicalReaction direction="left-to-right" evidence="8">
        <dbReference type="Rhea" id="RHEA:76160"/>
    </physiologicalReaction>
</comment>
<proteinExistence type="inferred from homology"/>
<dbReference type="InterPro" id="IPR003691">
    <property type="entry name" value="FluC"/>
</dbReference>
<evidence type="ECO:0000256" key="6">
    <source>
        <dbReference type="ARBA" id="ARBA00023303"/>
    </source>
</evidence>
<keyword evidence="10" id="KW-0915">Sodium</keyword>
<feature type="compositionally biased region" description="Low complexity" evidence="11">
    <location>
        <begin position="21"/>
        <end position="43"/>
    </location>
</feature>
<evidence type="ECO:0000313" key="13">
    <source>
        <dbReference type="Proteomes" id="UP000287470"/>
    </source>
</evidence>
<keyword evidence="10" id="KW-0813">Transport</keyword>
<evidence type="ECO:0000256" key="10">
    <source>
        <dbReference type="HAMAP-Rule" id="MF_00454"/>
    </source>
</evidence>
<keyword evidence="2 10" id="KW-1003">Cell membrane</keyword>
<evidence type="ECO:0000256" key="8">
    <source>
        <dbReference type="ARBA" id="ARBA00035585"/>
    </source>
</evidence>
<keyword evidence="13" id="KW-1185">Reference proteome</keyword>
<dbReference type="GO" id="GO:0005886">
    <property type="term" value="C:plasma membrane"/>
    <property type="evidence" value="ECO:0007669"/>
    <property type="project" value="UniProtKB-SubCell"/>
</dbReference>
<feature type="transmembrane region" description="Helical" evidence="10">
    <location>
        <begin position="236"/>
        <end position="257"/>
    </location>
</feature>
<evidence type="ECO:0000256" key="4">
    <source>
        <dbReference type="ARBA" id="ARBA00022989"/>
    </source>
</evidence>
<feature type="compositionally biased region" description="Low complexity" evidence="11">
    <location>
        <begin position="85"/>
        <end position="124"/>
    </location>
</feature>
<dbReference type="Pfam" id="PF02537">
    <property type="entry name" value="CRCB"/>
    <property type="match status" value="1"/>
</dbReference>
<evidence type="ECO:0000256" key="2">
    <source>
        <dbReference type="ARBA" id="ARBA00022475"/>
    </source>
</evidence>
<dbReference type="HAMAP" id="MF_00454">
    <property type="entry name" value="FluC"/>
    <property type="match status" value="1"/>
</dbReference>
<dbReference type="GO" id="GO:0046872">
    <property type="term" value="F:metal ion binding"/>
    <property type="evidence" value="ECO:0007669"/>
    <property type="project" value="UniProtKB-KW"/>
</dbReference>
<sequence>MSEEDIPSLEVPVLTPVRPDAAAGAGPVSAAAPTQAPVPATKTSAVTVGVAPVPNAAAAADDGDTLPIMPSLPTLPSPEPPLPPSRSALPSPAVPSASLPMTDASASPASTESSTTTSTTAAEPEPMTMEMAAAHLTSPQSAPPKIPLAPMKRMQARFNPLADGVVYLVVFLGGFVGTAMRYGLNLVMPDALADTGVLAGFHPATFIANMLACFIFATLTAYLSQASWLRKRARQLANRGLGMGMCGGFSTLSAMAIENLTAMHTGEIAGFMLYTLLSFTFGLIAAWSGATLGLEAAARRAVRDAGPALAEGARHGDAGRHADAGAAASAAGASSSAAETSAVSAAAVAVGAPESAGGPLSVLPPSDGAVSGSASHVGAAATASATARVEQSEPLLATTLVPSFEPDPVTDEIPMVADPLRGEARER</sequence>
<dbReference type="Proteomes" id="UP000287470">
    <property type="component" value="Unassembled WGS sequence"/>
</dbReference>
<keyword evidence="6 10" id="KW-0407">Ion channel</keyword>
<feature type="transmembrane region" description="Helical" evidence="10">
    <location>
        <begin position="161"/>
        <end position="184"/>
    </location>
</feature>
<organism evidence="12 13">
    <name type="scientific">Bifidobacterium samirii</name>
    <dbReference type="NCBI Taxonomy" id="2306974"/>
    <lineage>
        <taxon>Bacteria</taxon>
        <taxon>Bacillati</taxon>
        <taxon>Actinomycetota</taxon>
        <taxon>Actinomycetes</taxon>
        <taxon>Bifidobacteriales</taxon>
        <taxon>Bifidobacteriaceae</taxon>
        <taxon>Bifidobacterium</taxon>
    </lineage>
</organism>
<evidence type="ECO:0000313" key="12">
    <source>
        <dbReference type="EMBL" id="RSX54450.1"/>
    </source>
</evidence>
<feature type="binding site" evidence="10">
    <location>
        <position position="247"/>
    </location>
    <ligand>
        <name>Na(+)</name>
        <dbReference type="ChEBI" id="CHEBI:29101"/>
        <note>structural</note>
    </ligand>
</feature>
<evidence type="ECO:0000256" key="1">
    <source>
        <dbReference type="ARBA" id="ARBA00004651"/>
    </source>
</evidence>
<evidence type="ECO:0000256" key="3">
    <source>
        <dbReference type="ARBA" id="ARBA00022692"/>
    </source>
</evidence>
<feature type="binding site" evidence="10">
    <location>
        <position position="250"/>
    </location>
    <ligand>
        <name>Na(+)</name>
        <dbReference type="ChEBI" id="CHEBI:29101"/>
        <note>structural</note>
    </ligand>
</feature>
<feature type="transmembrane region" description="Helical" evidence="10">
    <location>
        <begin position="269"/>
        <end position="294"/>
    </location>
</feature>
<dbReference type="AlphaFoldDB" id="A0A430FNN6"/>
<keyword evidence="10" id="KW-0406">Ion transport</keyword>
<comment type="caution">
    <text evidence="12">The sequence shown here is derived from an EMBL/GenBank/DDBJ whole genome shotgun (WGS) entry which is preliminary data.</text>
</comment>
<comment type="activity regulation">
    <text evidence="10">Na(+) is not transported, but it plays an essential structural role and its presence is essential for fluoride channel function.</text>
</comment>
<feature type="region of interest" description="Disordered" evidence="11">
    <location>
        <begin position="1"/>
        <end position="43"/>
    </location>
</feature>
<accession>A0A430FNN6</accession>
<keyword evidence="3 10" id="KW-0812">Transmembrane</keyword>
<evidence type="ECO:0000256" key="7">
    <source>
        <dbReference type="ARBA" id="ARBA00035120"/>
    </source>
</evidence>
<name>A0A430FNN6_9BIFI</name>
<dbReference type="EMBL" id="QXGK01000019">
    <property type="protein sequence ID" value="RSX54450.1"/>
    <property type="molecule type" value="Genomic_DNA"/>
</dbReference>
<feature type="compositionally biased region" description="Pro residues" evidence="11">
    <location>
        <begin position="73"/>
        <end position="84"/>
    </location>
</feature>
<reference evidence="12 13" key="1">
    <citation type="submission" date="2018-09" db="EMBL/GenBank/DDBJ databases">
        <title>Characterization of the phylogenetic diversity of five novel species belonging to the genus Bifidobacterium.</title>
        <authorList>
            <person name="Lugli G.A."/>
            <person name="Duranti S."/>
            <person name="Milani C."/>
        </authorList>
    </citation>
    <scope>NUCLEOTIDE SEQUENCE [LARGE SCALE GENOMIC DNA]</scope>
    <source>
        <strain evidence="12 13">2033B</strain>
    </source>
</reference>
<comment type="similarity">
    <text evidence="7 10">Belongs to the fluoride channel Fluc/FEX (TC 1.A.43) family.</text>
</comment>
<comment type="subcellular location">
    <subcellularLocation>
        <location evidence="1 10">Cell membrane</location>
        <topology evidence="1 10">Multi-pass membrane protein</topology>
    </subcellularLocation>
</comment>
<evidence type="ECO:0000256" key="11">
    <source>
        <dbReference type="SAM" id="MobiDB-lite"/>
    </source>
</evidence>
<dbReference type="GO" id="GO:0062054">
    <property type="term" value="F:fluoride channel activity"/>
    <property type="evidence" value="ECO:0007669"/>
    <property type="project" value="UniProtKB-UniRule"/>
</dbReference>
<keyword evidence="5 10" id="KW-0472">Membrane</keyword>
<feature type="region of interest" description="Disordered" evidence="11">
    <location>
        <begin position="402"/>
        <end position="427"/>
    </location>
</feature>
<keyword evidence="4 10" id="KW-1133">Transmembrane helix</keyword>
<feature type="transmembrane region" description="Helical" evidence="10">
    <location>
        <begin position="204"/>
        <end position="224"/>
    </location>
</feature>
<dbReference type="GO" id="GO:0140114">
    <property type="term" value="P:cellular detoxification of fluoride"/>
    <property type="evidence" value="ECO:0007669"/>
    <property type="project" value="UniProtKB-UniRule"/>
</dbReference>
<comment type="function">
    <text evidence="9 10">Fluoride-specific ion channel. Important for reducing fluoride concentration in the cell, thus reducing its toxicity.</text>
</comment>